<evidence type="ECO:0000313" key="2">
    <source>
        <dbReference type="EMBL" id="WNK22861.1"/>
    </source>
</evidence>
<evidence type="ECO:0000256" key="1">
    <source>
        <dbReference type="SAM" id="SignalP"/>
    </source>
</evidence>
<proteinExistence type="predicted"/>
<dbReference type="RefSeq" id="WP_148699127.1">
    <property type="nucleotide sequence ID" value="NZ_CP135052.1"/>
</dbReference>
<feature type="chain" id="PRO_5045662938" evidence="1">
    <location>
        <begin position="27"/>
        <end position="90"/>
    </location>
</feature>
<organism evidence="2 3">
    <name type="scientific">Providencia hangzhouensis</name>
    <dbReference type="NCBI Taxonomy" id="3031799"/>
    <lineage>
        <taxon>Bacteria</taxon>
        <taxon>Pseudomonadati</taxon>
        <taxon>Pseudomonadota</taxon>
        <taxon>Gammaproteobacteria</taxon>
        <taxon>Enterobacterales</taxon>
        <taxon>Morganellaceae</taxon>
        <taxon>Providencia</taxon>
    </lineage>
</organism>
<accession>A0ABY9Z5C7</accession>
<keyword evidence="1" id="KW-0732">Signal</keyword>
<name>A0ABY9Z5C7_9GAMM</name>
<dbReference type="EMBL" id="CP135052">
    <property type="protein sequence ID" value="WNK22861.1"/>
    <property type="molecule type" value="Genomic_DNA"/>
</dbReference>
<sequence>MMKKTLLARIFIMIVILTGFSIAAQAANNTVLTEIIAHNKVAYEYVLQNTDQNEADIEFEREAKELDSSQLRNIVNDKRFTGRQFRIHEK</sequence>
<evidence type="ECO:0000313" key="3">
    <source>
        <dbReference type="Proteomes" id="UP001163184"/>
    </source>
</evidence>
<gene>
    <name evidence="2" type="ORF">PZ638_12950</name>
</gene>
<feature type="signal peptide" evidence="1">
    <location>
        <begin position="1"/>
        <end position="26"/>
    </location>
</feature>
<dbReference type="Proteomes" id="UP001163184">
    <property type="component" value="Chromosome"/>
</dbReference>
<protein>
    <submittedName>
        <fullName evidence="2">Uncharacterized protein</fullName>
    </submittedName>
</protein>
<reference evidence="2" key="1">
    <citation type="journal article" date="2023" name="Microbiol. Spectr.">
        <title>Whole-genome sequencing provides insights into a novel species: Providencia hangzhouensis associated with urinary tract infections.</title>
        <authorList>
            <person name="Dong X."/>
            <person name="Yu Y."/>
            <person name="Liu J."/>
            <person name="Cao D."/>
            <person name="Xiang Y."/>
            <person name="Bi K."/>
            <person name="Yuan X."/>
            <person name="Li S."/>
            <person name="Wu T."/>
            <person name="Zhang Y."/>
        </authorList>
    </citation>
    <scope>NUCLEOTIDE SEQUENCE</scope>
    <source>
        <strain evidence="2">PR-310</strain>
    </source>
</reference>
<keyword evidence="3" id="KW-1185">Reference proteome</keyword>
<dbReference type="GeneID" id="92275383"/>